<comment type="caution">
    <text evidence="8">The sequence shown here is derived from an EMBL/GenBank/DDBJ whole genome shotgun (WGS) entry which is preliminary data.</text>
</comment>
<dbReference type="SUPFAM" id="SSF103473">
    <property type="entry name" value="MFS general substrate transporter"/>
    <property type="match status" value="1"/>
</dbReference>
<evidence type="ECO:0000256" key="1">
    <source>
        <dbReference type="ARBA" id="ARBA00004651"/>
    </source>
</evidence>
<evidence type="ECO:0000256" key="4">
    <source>
        <dbReference type="ARBA" id="ARBA00022989"/>
    </source>
</evidence>
<dbReference type="OrthoDB" id="9816124at2"/>
<feature type="transmembrane region" description="Helical" evidence="6">
    <location>
        <begin position="73"/>
        <end position="101"/>
    </location>
</feature>
<keyword evidence="4 6" id="KW-1133">Transmembrane helix</keyword>
<dbReference type="InterPro" id="IPR011701">
    <property type="entry name" value="MFS"/>
</dbReference>
<comment type="subcellular location">
    <subcellularLocation>
        <location evidence="1">Cell membrane</location>
        <topology evidence="1">Multi-pass membrane protein</topology>
    </subcellularLocation>
</comment>
<protein>
    <submittedName>
        <fullName evidence="8">Putative MFS family arabinose efflux permease</fullName>
    </submittedName>
</protein>
<dbReference type="Gene3D" id="1.20.1250.20">
    <property type="entry name" value="MFS general substrate transporter like domains"/>
    <property type="match status" value="1"/>
</dbReference>
<dbReference type="InterPro" id="IPR020846">
    <property type="entry name" value="MFS_dom"/>
</dbReference>
<dbReference type="Pfam" id="PF07690">
    <property type="entry name" value="MFS_1"/>
    <property type="match status" value="1"/>
</dbReference>
<gene>
    <name evidence="8" type="ORF">LY60_00748</name>
</gene>
<dbReference type="InterPro" id="IPR053160">
    <property type="entry name" value="MFS_DHA3_Transporter"/>
</dbReference>
<feature type="transmembrane region" description="Helical" evidence="6">
    <location>
        <begin position="35"/>
        <end position="52"/>
    </location>
</feature>
<feature type="transmembrane region" description="Helical" evidence="6">
    <location>
        <begin position="314"/>
        <end position="335"/>
    </location>
</feature>
<keyword evidence="3 6" id="KW-0812">Transmembrane</keyword>
<feature type="transmembrane region" description="Helical" evidence="6">
    <location>
        <begin position="253"/>
        <end position="279"/>
    </location>
</feature>
<dbReference type="PROSITE" id="PS50850">
    <property type="entry name" value="MFS"/>
    <property type="match status" value="1"/>
</dbReference>
<keyword evidence="2" id="KW-0813">Transport</keyword>
<accession>A0A562JGY7</accession>
<evidence type="ECO:0000259" key="7">
    <source>
        <dbReference type="PROSITE" id="PS50850"/>
    </source>
</evidence>
<evidence type="ECO:0000256" key="6">
    <source>
        <dbReference type="SAM" id="Phobius"/>
    </source>
</evidence>
<dbReference type="GO" id="GO:0022857">
    <property type="term" value="F:transmembrane transporter activity"/>
    <property type="evidence" value="ECO:0007669"/>
    <property type="project" value="InterPro"/>
</dbReference>
<evidence type="ECO:0000256" key="3">
    <source>
        <dbReference type="ARBA" id="ARBA00022692"/>
    </source>
</evidence>
<organism evidence="8 9">
    <name type="scientific">Sedimentibacter saalensis</name>
    <dbReference type="NCBI Taxonomy" id="130788"/>
    <lineage>
        <taxon>Bacteria</taxon>
        <taxon>Bacillati</taxon>
        <taxon>Bacillota</taxon>
        <taxon>Tissierellia</taxon>
        <taxon>Sedimentibacter</taxon>
    </lineage>
</organism>
<feature type="transmembrane region" description="Helical" evidence="6">
    <location>
        <begin position="375"/>
        <end position="394"/>
    </location>
</feature>
<dbReference type="Proteomes" id="UP000315343">
    <property type="component" value="Unassembled WGS sequence"/>
</dbReference>
<keyword evidence="5 6" id="KW-0472">Membrane</keyword>
<feature type="transmembrane region" description="Helical" evidence="6">
    <location>
        <begin position="347"/>
        <end position="369"/>
    </location>
</feature>
<dbReference type="InterPro" id="IPR036259">
    <property type="entry name" value="MFS_trans_sf"/>
</dbReference>
<keyword evidence="9" id="KW-1185">Reference proteome</keyword>
<feature type="transmembrane region" description="Helical" evidence="6">
    <location>
        <begin position="7"/>
        <end position="29"/>
    </location>
</feature>
<feature type="transmembrane region" description="Helical" evidence="6">
    <location>
        <begin position="291"/>
        <end position="308"/>
    </location>
</feature>
<dbReference type="GO" id="GO:0005886">
    <property type="term" value="C:plasma membrane"/>
    <property type="evidence" value="ECO:0007669"/>
    <property type="project" value="UniProtKB-SubCell"/>
</dbReference>
<dbReference type="AlphaFoldDB" id="A0A562JGY7"/>
<name>A0A562JGY7_9FIRM</name>
<dbReference type="EMBL" id="VLKH01000002">
    <property type="protein sequence ID" value="TWH82449.1"/>
    <property type="molecule type" value="Genomic_DNA"/>
</dbReference>
<dbReference type="RefSeq" id="WP_145080144.1">
    <property type="nucleotide sequence ID" value="NZ_DAMBUX010000001.1"/>
</dbReference>
<dbReference type="PANTHER" id="PTHR23530">
    <property type="entry name" value="TRANSPORT PROTEIN-RELATED"/>
    <property type="match status" value="1"/>
</dbReference>
<evidence type="ECO:0000313" key="9">
    <source>
        <dbReference type="Proteomes" id="UP000315343"/>
    </source>
</evidence>
<dbReference type="PANTHER" id="PTHR23530:SF1">
    <property type="entry name" value="PERMEASE, MAJOR FACILITATOR SUPERFAMILY-RELATED"/>
    <property type="match status" value="1"/>
</dbReference>
<evidence type="ECO:0000313" key="8">
    <source>
        <dbReference type="EMBL" id="TWH82449.1"/>
    </source>
</evidence>
<sequence length="408" mass="45149">MKIKIYSVLYFLNFYLSGLLIPVLSLLLIEKGATLSNLSIILGFYAFTVVLLELPTGIMADLFGRKKTFSLSLIISTIGFIIILFGKGFLFMCLGIMFYGISKALASGSFDALFIDYYIEHNGKDHLHNITTRLSVLEALGLSAGAVSGGFFPKIAALYFPSLGVYDLNLIVRIVLSLLVSFMSMIYIVETKKPEKTERISIKQHVINSSNLVMKNTTVICIFISVFATGIFLSSLETYWQPHFISLLPNDNMMGLLGVMAFLYLAAATVGSIASNKLIKKHKLNSKKLYLFMRLMMSLFLVATSLQTKIYPFIGFYSIIYMMFGMASVPEGAILNGEVPNEIRASVLSVYSFIFQIGGLSGSLIYSIIINYVSIPIIWTIAACIILVTVLITAKKFLSHVPETITAK</sequence>
<feature type="transmembrane region" description="Helical" evidence="6">
    <location>
        <begin position="170"/>
        <end position="191"/>
    </location>
</feature>
<dbReference type="InterPro" id="IPR005829">
    <property type="entry name" value="Sugar_transporter_CS"/>
</dbReference>
<reference evidence="8 9" key="1">
    <citation type="submission" date="2019-07" db="EMBL/GenBank/DDBJ databases">
        <title>Genomic Encyclopedia of Type Strains, Phase I: the one thousand microbial genomes (KMG-I) project.</title>
        <authorList>
            <person name="Kyrpides N."/>
        </authorList>
    </citation>
    <scope>NUCLEOTIDE SEQUENCE [LARGE SCALE GENOMIC DNA]</scope>
    <source>
        <strain evidence="8 9">DSM 13558</strain>
    </source>
</reference>
<evidence type="ECO:0000256" key="2">
    <source>
        <dbReference type="ARBA" id="ARBA00022448"/>
    </source>
</evidence>
<feature type="transmembrane region" description="Helical" evidence="6">
    <location>
        <begin position="212"/>
        <end position="233"/>
    </location>
</feature>
<proteinExistence type="predicted"/>
<feature type="domain" description="Major facilitator superfamily (MFS) profile" evidence="7">
    <location>
        <begin position="2"/>
        <end position="397"/>
    </location>
</feature>
<dbReference type="PROSITE" id="PS00216">
    <property type="entry name" value="SUGAR_TRANSPORT_1"/>
    <property type="match status" value="1"/>
</dbReference>
<evidence type="ECO:0000256" key="5">
    <source>
        <dbReference type="ARBA" id="ARBA00023136"/>
    </source>
</evidence>